<dbReference type="Gene3D" id="3.30.420.10">
    <property type="entry name" value="Ribonuclease H-like superfamily/Ribonuclease H"/>
    <property type="match status" value="2"/>
</dbReference>
<keyword evidence="3" id="KW-1185">Reference proteome</keyword>
<feature type="domain" description="RNase H type-1" evidence="1">
    <location>
        <begin position="369"/>
        <end position="488"/>
    </location>
</feature>
<dbReference type="InterPro" id="IPR053151">
    <property type="entry name" value="RNase_H-like"/>
</dbReference>
<dbReference type="InterPro" id="IPR002156">
    <property type="entry name" value="RNaseH_domain"/>
</dbReference>
<feature type="domain" description="RNase H type-1" evidence="1">
    <location>
        <begin position="130"/>
        <end position="205"/>
    </location>
</feature>
<evidence type="ECO:0000313" key="3">
    <source>
        <dbReference type="Proteomes" id="UP000224567"/>
    </source>
</evidence>
<dbReference type="CDD" id="cd06222">
    <property type="entry name" value="RNase_H_like"/>
    <property type="match status" value="2"/>
</dbReference>
<dbReference type="InterPro" id="IPR036397">
    <property type="entry name" value="RNaseH_sf"/>
</dbReference>
<dbReference type="GO" id="GO:0004523">
    <property type="term" value="F:RNA-DNA hybrid ribonuclease activity"/>
    <property type="evidence" value="ECO:0007669"/>
    <property type="project" value="InterPro"/>
</dbReference>
<dbReference type="OrthoDB" id="1304701at2759"/>
<reference evidence="2 3" key="1">
    <citation type="journal article" date="2017" name="Genome Biol.">
        <title>New reference genome sequences of hot pepper reveal the massive evolution of plant disease-resistance genes by retroduplication.</title>
        <authorList>
            <person name="Kim S."/>
            <person name="Park J."/>
            <person name="Yeom S.I."/>
            <person name="Kim Y.M."/>
            <person name="Seo E."/>
            <person name="Kim K.T."/>
            <person name="Kim M.S."/>
            <person name="Lee J.M."/>
            <person name="Cheong K."/>
            <person name="Shin H.S."/>
            <person name="Kim S.B."/>
            <person name="Han K."/>
            <person name="Lee J."/>
            <person name="Park M."/>
            <person name="Lee H.A."/>
            <person name="Lee H.Y."/>
            <person name="Lee Y."/>
            <person name="Oh S."/>
            <person name="Lee J.H."/>
            <person name="Choi E."/>
            <person name="Choi E."/>
            <person name="Lee S.E."/>
            <person name="Jeon J."/>
            <person name="Kim H."/>
            <person name="Choi G."/>
            <person name="Song H."/>
            <person name="Lee J."/>
            <person name="Lee S.C."/>
            <person name="Kwon J.K."/>
            <person name="Lee H.Y."/>
            <person name="Koo N."/>
            <person name="Hong Y."/>
            <person name="Kim R.W."/>
            <person name="Kang W.H."/>
            <person name="Huh J.H."/>
            <person name="Kang B.C."/>
            <person name="Yang T.J."/>
            <person name="Lee Y.H."/>
            <person name="Bennetzen J.L."/>
            <person name="Choi D."/>
        </authorList>
    </citation>
    <scope>NUCLEOTIDE SEQUENCE [LARGE SCALE GENOMIC DNA]</scope>
    <source>
        <strain evidence="3">cv. PBC81</strain>
    </source>
</reference>
<evidence type="ECO:0000313" key="2">
    <source>
        <dbReference type="EMBL" id="PHT39334.1"/>
    </source>
</evidence>
<comment type="caution">
    <text evidence="2">The sequence shown here is derived from an EMBL/GenBank/DDBJ whole genome shotgun (WGS) entry which is preliminary data.</text>
</comment>
<accession>A0A2G2W287</accession>
<dbReference type="PANTHER" id="PTHR47723:SF7">
    <property type="entry name" value="RNASE H FAMILY PROTEIN"/>
    <property type="match status" value="1"/>
</dbReference>
<dbReference type="InterPro" id="IPR012337">
    <property type="entry name" value="RNaseH-like_sf"/>
</dbReference>
<dbReference type="STRING" id="33114.A0A2G2W287"/>
<name>A0A2G2W287_CAPBA</name>
<dbReference type="AlphaFoldDB" id="A0A2G2W287"/>
<dbReference type="Pfam" id="PF13456">
    <property type="entry name" value="RVT_3"/>
    <property type="match status" value="2"/>
</dbReference>
<dbReference type="PANTHER" id="PTHR47723">
    <property type="entry name" value="OS05G0353850 PROTEIN"/>
    <property type="match status" value="1"/>
</dbReference>
<dbReference type="EMBL" id="MLFT02000009">
    <property type="protein sequence ID" value="PHT39334.1"/>
    <property type="molecule type" value="Genomic_DNA"/>
</dbReference>
<organism evidence="2 3">
    <name type="scientific">Capsicum baccatum</name>
    <name type="common">Peruvian pepper</name>
    <dbReference type="NCBI Taxonomy" id="33114"/>
    <lineage>
        <taxon>Eukaryota</taxon>
        <taxon>Viridiplantae</taxon>
        <taxon>Streptophyta</taxon>
        <taxon>Embryophyta</taxon>
        <taxon>Tracheophyta</taxon>
        <taxon>Spermatophyta</taxon>
        <taxon>Magnoliopsida</taxon>
        <taxon>eudicotyledons</taxon>
        <taxon>Gunneridae</taxon>
        <taxon>Pentapetalae</taxon>
        <taxon>asterids</taxon>
        <taxon>lamiids</taxon>
        <taxon>Solanales</taxon>
        <taxon>Solanaceae</taxon>
        <taxon>Solanoideae</taxon>
        <taxon>Capsiceae</taxon>
        <taxon>Capsicum</taxon>
    </lineage>
</organism>
<reference evidence="3" key="2">
    <citation type="journal article" date="2017" name="J. Anim. Genet.">
        <title>Multiple reference genome sequences of hot pepper reveal the massive evolution of plant disease resistance genes by retroduplication.</title>
        <authorList>
            <person name="Kim S."/>
            <person name="Park J."/>
            <person name="Yeom S.-I."/>
            <person name="Kim Y.-M."/>
            <person name="Seo E."/>
            <person name="Kim K.-T."/>
            <person name="Kim M.-S."/>
            <person name="Lee J.M."/>
            <person name="Cheong K."/>
            <person name="Shin H.-S."/>
            <person name="Kim S.-B."/>
            <person name="Han K."/>
            <person name="Lee J."/>
            <person name="Park M."/>
            <person name="Lee H.-A."/>
            <person name="Lee H.-Y."/>
            <person name="Lee Y."/>
            <person name="Oh S."/>
            <person name="Lee J.H."/>
            <person name="Choi E."/>
            <person name="Choi E."/>
            <person name="Lee S.E."/>
            <person name="Jeon J."/>
            <person name="Kim H."/>
            <person name="Choi G."/>
            <person name="Song H."/>
            <person name="Lee J."/>
            <person name="Lee S.-C."/>
            <person name="Kwon J.-K."/>
            <person name="Lee H.-Y."/>
            <person name="Koo N."/>
            <person name="Hong Y."/>
            <person name="Kim R.W."/>
            <person name="Kang W.-H."/>
            <person name="Huh J.H."/>
            <person name="Kang B.-C."/>
            <person name="Yang T.-J."/>
            <person name="Lee Y.-H."/>
            <person name="Bennetzen J.L."/>
            <person name="Choi D."/>
        </authorList>
    </citation>
    <scope>NUCLEOTIDE SEQUENCE [LARGE SCALE GENOMIC DNA]</scope>
    <source>
        <strain evidence="3">cv. PBC81</strain>
    </source>
</reference>
<dbReference type="GO" id="GO:0003676">
    <property type="term" value="F:nucleic acid binding"/>
    <property type="evidence" value="ECO:0007669"/>
    <property type="project" value="InterPro"/>
</dbReference>
<proteinExistence type="predicted"/>
<dbReference type="SUPFAM" id="SSF53098">
    <property type="entry name" value="Ribonuclease H-like"/>
    <property type="match status" value="2"/>
</dbReference>
<gene>
    <name evidence="2" type="ORF">CQW23_22907</name>
</gene>
<dbReference type="InterPro" id="IPR044730">
    <property type="entry name" value="RNase_H-like_dom_plant"/>
</dbReference>
<protein>
    <recommendedName>
        <fullName evidence="1">RNase H type-1 domain-containing protein</fullName>
    </recommendedName>
</protein>
<evidence type="ECO:0000259" key="1">
    <source>
        <dbReference type="Pfam" id="PF13456"/>
    </source>
</evidence>
<sequence length="537" mass="62089">MYKPRGRHLPHLLLMSKSHKFLGGHLKKTSPSLPSNSASLNNLNWIETWKALGNKPFNTWYSWNTILPFYMWNIWLTRNHNLFNNKDDHISVDQTLAFANEYSLTIENLTISSTIYLKWEPPTLGFYKLNTDASVKNRQGLGRIWGFFRDHKGNWILGFTRYLPHADAHQAELLAILEGLRIALPRNLTPLEINSDFINAIKMICTNHLGYCNVISKYRDQNTRPSLLNPMEARLCDAGEEAKRTWKWISKSLGINSNNNNIIQTLDNWWKIKANNAVHKLITTITPTLVCWTLWKARCSKKFKNKTISKAWIYNQILFQTKIAIAKRFGKMEDHWGWNIICNISMNYKPRLIRTLVKWNKHGDDLILNTDGSYMMSTRKSGAGGIVRRRNGSMIMAFANPIHFSTNNSSEAEAALFGISWCYDQGLDNFRMQLDSMLTVQMIRGNINIPWNLIKVIAEIQHKVNERGIKVSHCYREGNSVADALAKYGTTLTHNVIFDNENQLPREVRGAYNTDKLDMPSFRFKVTKHSSWHFDPP</sequence>
<dbReference type="Proteomes" id="UP000224567">
    <property type="component" value="Unassembled WGS sequence"/>
</dbReference>